<evidence type="ECO:0008006" key="4">
    <source>
        <dbReference type="Google" id="ProtNLM"/>
    </source>
</evidence>
<evidence type="ECO:0000313" key="2">
    <source>
        <dbReference type="EMBL" id="GAA4056729.1"/>
    </source>
</evidence>
<keyword evidence="1" id="KW-0812">Transmembrane</keyword>
<feature type="transmembrane region" description="Helical" evidence="1">
    <location>
        <begin position="121"/>
        <end position="142"/>
    </location>
</feature>
<keyword evidence="1" id="KW-1133">Transmembrane helix</keyword>
<keyword evidence="1" id="KW-0472">Membrane</keyword>
<feature type="transmembrane region" description="Helical" evidence="1">
    <location>
        <begin position="148"/>
        <end position="167"/>
    </location>
</feature>
<sequence length="182" mass="21687">MHKKIRRNPFKNLFLNYEKEEDWLNMMCQKGDALDYISDGYYIFKPCEQGEYIYRIEFLDQGISHMHEQSSAINSKQANHVDHIASINRWQYFRRPAKLGNFEIYSDKDAKIKLYQRINTIWYMLALIFVGPSFMTAFKFIFNPITEVVTPIILLDLILLLIGLFFFKQSRPLAKKINDLKE</sequence>
<protein>
    <recommendedName>
        <fullName evidence="4">DUF2812 domain-containing protein</fullName>
    </recommendedName>
</protein>
<keyword evidence="3" id="KW-1185">Reference proteome</keyword>
<evidence type="ECO:0000256" key="1">
    <source>
        <dbReference type="SAM" id="Phobius"/>
    </source>
</evidence>
<gene>
    <name evidence="2" type="ORF">GCM10022410_00170</name>
</gene>
<proteinExistence type="predicted"/>
<dbReference type="RefSeq" id="WP_344909194.1">
    <property type="nucleotide sequence ID" value="NZ_BAABDL010000002.1"/>
</dbReference>
<comment type="caution">
    <text evidence="2">The sequence shown here is derived from an EMBL/GenBank/DDBJ whole genome shotgun (WGS) entry which is preliminary data.</text>
</comment>
<dbReference type="Proteomes" id="UP001501734">
    <property type="component" value="Unassembled WGS sequence"/>
</dbReference>
<reference evidence="3" key="1">
    <citation type="journal article" date="2019" name="Int. J. Syst. Evol. Microbiol.">
        <title>The Global Catalogue of Microorganisms (GCM) 10K type strain sequencing project: providing services to taxonomists for standard genome sequencing and annotation.</title>
        <authorList>
            <consortium name="The Broad Institute Genomics Platform"/>
            <consortium name="The Broad Institute Genome Sequencing Center for Infectious Disease"/>
            <person name="Wu L."/>
            <person name="Ma J."/>
        </authorList>
    </citation>
    <scope>NUCLEOTIDE SEQUENCE [LARGE SCALE GENOMIC DNA]</scope>
    <source>
        <strain evidence="3">JCM 17250</strain>
    </source>
</reference>
<dbReference type="Pfam" id="PF11193">
    <property type="entry name" value="DUF2812"/>
    <property type="match status" value="1"/>
</dbReference>
<evidence type="ECO:0000313" key="3">
    <source>
        <dbReference type="Proteomes" id="UP001501734"/>
    </source>
</evidence>
<dbReference type="EMBL" id="BAABDL010000002">
    <property type="protein sequence ID" value="GAA4056729.1"/>
    <property type="molecule type" value="Genomic_DNA"/>
</dbReference>
<accession>A0ABP7V0A6</accession>
<dbReference type="InterPro" id="IPR021359">
    <property type="entry name" value="DUF2812"/>
</dbReference>
<organism evidence="2 3">
    <name type="scientific">Amphibacillus indicireducens</name>
    <dbReference type="NCBI Taxonomy" id="1076330"/>
    <lineage>
        <taxon>Bacteria</taxon>
        <taxon>Bacillati</taxon>
        <taxon>Bacillota</taxon>
        <taxon>Bacilli</taxon>
        <taxon>Bacillales</taxon>
        <taxon>Bacillaceae</taxon>
        <taxon>Amphibacillus</taxon>
    </lineage>
</organism>
<name>A0ABP7V0A6_9BACI</name>